<comment type="caution">
    <text evidence="1">The sequence shown here is derived from an EMBL/GenBank/DDBJ whole genome shotgun (WGS) entry which is preliminary data.</text>
</comment>
<keyword evidence="1" id="KW-0808">Transferase</keyword>
<dbReference type="GO" id="GO:0016740">
    <property type="term" value="F:transferase activity"/>
    <property type="evidence" value="ECO:0007669"/>
    <property type="project" value="UniProtKB-KW"/>
</dbReference>
<dbReference type="AlphaFoldDB" id="A0A268RNZ2"/>
<reference evidence="1 2" key="1">
    <citation type="submission" date="2017-07" db="EMBL/GenBank/DDBJ databases">
        <title>Isolation and whole genome analysis of endospore-forming bacteria from heroin.</title>
        <authorList>
            <person name="Kalinowski J."/>
            <person name="Ahrens B."/>
            <person name="Al-Dilaimi A."/>
            <person name="Winkler A."/>
            <person name="Wibberg D."/>
            <person name="Schleenbecker U."/>
            <person name="Ruckert C."/>
            <person name="Wolfel R."/>
            <person name="Grass G."/>
        </authorList>
    </citation>
    <scope>NUCLEOTIDE SEQUENCE [LARGE SCALE GENOMIC DNA]</scope>
    <source>
        <strain evidence="1 2">7523-2</strain>
    </source>
</reference>
<organism evidence="1 2">
    <name type="scientific">Shouchella clausii</name>
    <name type="common">Alkalihalobacillus clausii</name>
    <dbReference type="NCBI Taxonomy" id="79880"/>
    <lineage>
        <taxon>Bacteria</taxon>
        <taxon>Bacillati</taxon>
        <taxon>Bacillota</taxon>
        <taxon>Bacilli</taxon>
        <taxon>Bacillales</taxon>
        <taxon>Bacillaceae</taxon>
        <taxon>Shouchella</taxon>
    </lineage>
</organism>
<evidence type="ECO:0000313" key="2">
    <source>
        <dbReference type="Proteomes" id="UP000216133"/>
    </source>
</evidence>
<dbReference type="SUPFAM" id="SSF51161">
    <property type="entry name" value="Trimeric LpxA-like enzymes"/>
    <property type="match status" value="1"/>
</dbReference>
<dbReference type="Proteomes" id="UP000216133">
    <property type="component" value="Unassembled WGS sequence"/>
</dbReference>
<gene>
    <name evidence="1" type="ORF">CHH61_22725</name>
</gene>
<sequence>MIKQLGVKPTIHPSAQVENSFIGEWTEIGPNTKIEESYFGDYSYTAG</sequence>
<feature type="non-terminal residue" evidence="1">
    <location>
        <position position="47"/>
    </location>
</feature>
<protein>
    <submittedName>
        <fullName evidence="1">Acetyltransferase</fullName>
    </submittedName>
</protein>
<proteinExistence type="predicted"/>
<dbReference type="EMBL" id="NPBS01000201">
    <property type="protein sequence ID" value="PAF21969.1"/>
    <property type="molecule type" value="Genomic_DNA"/>
</dbReference>
<accession>A0A268RNZ2</accession>
<evidence type="ECO:0000313" key="1">
    <source>
        <dbReference type="EMBL" id="PAF21969.1"/>
    </source>
</evidence>
<dbReference type="InterPro" id="IPR011004">
    <property type="entry name" value="Trimer_LpxA-like_sf"/>
</dbReference>
<name>A0A268RNZ2_SHOCL</name>